<protein>
    <submittedName>
        <fullName evidence="1">Pyrimidine 5'-nucleotidase</fullName>
    </submittedName>
</protein>
<accession>A0A853FA40</accession>
<dbReference type="InterPro" id="IPR006439">
    <property type="entry name" value="HAD-SF_hydro_IA"/>
</dbReference>
<dbReference type="SFLD" id="SFLDS00003">
    <property type="entry name" value="Haloacid_Dehalogenase"/>
    <property type="match status" value="1"/>
</dbReference>
<dbReference type="AlphaFoldDB" id="A0A853FA40"/>
<dbReference type="SFLD" id="SFLDG01129">
    <property type="entry name" value="C1.5:_HAD__Beta-PGM__Phosphata"/>
    <property type="match status" value="1"/>
</dbReference>
<proteinExistence type="predicted"/>
<dbReference type="GO" id="GO:0006206">
    <property type="term" value="P:pyrimidine nucleobase metabolic process"/>
    <property type="evidence" value="ECO:0007669"/>
    <property type="project" value="TreeGrafter"/>
</dbReference>
<dbReference type="EMBL" id="JACCEW010000003">
    <property type="protein sequence ID" value="NYT37564.1"/>
    <property type="molecule type" value="Genomic_DNA"/>
</dbReference>
<dbReference type="NCBIfam" id="TIGR01993">
    <property type="entry name" value="Pyr-5-nucltdase"/>
    <property type="match status" value="1"/>
</dbReference>
<keyword evidence="2" id="KW-1185">Reference proteome</keyword>
<dbReference type="InterPro" id="IPR052791">
    <property type="entry name" value="SSM1_domain"/>
</dbReference>
<gene>
    <name evidence="1" type="ORF">H0A68_11820</name>
</gene>
<organism evidence="1 2">
    <name type="scientific">Allopusillimonas soli</name>
    <dbReference type="NCBI Taxonomy" id="659016"/>
    <lineage>
        <taxon>Bacteria</taxon>
        <taxon>Pseudomonadati</taxon>
        <taxon>Pseudomonadota</taxon>
        <taxon>Betaproteobacteria</taxon>
        <taxon>Burkholderiales</taxon>
        <taxon>Alcaligenaceae</taxon>
        <taxon>Allopusillimonas</taxon>
    </lineage>
</organism>
<dbReference type="Gene3D" id="1.10.150.450">
    <property type="match status" value="1"/>
</dbReference>
<dbReference type="Gene3D" id="3.40.50.1000">
    <property type="entry name" value="HAD superfamily/HAD-like"/>
    <property type="match status" value="1"/>
</dbReference>
<evidence type="ECO:0000313" key="1">
    <source>
        <dbReference type="EMBL" id="NYT37564.1"/>
    </source>
</evidence>
<evidence type="ECO:0000313" key="2">
    <source>
        <dbReference type="Proteomes" id="UP000580517"/>
    </source>
</evidence>
<dbReference type="Pfam" id="PF00702">
    <property type="entry name" value="Hydrolase"/>
    <property type="match status" value="1"/>
</dbReference>
<dbReference type="OrthoDB" id="8558420at2"/>
<dbReference type="PANTHER" id="PTHR47438">
    <property type="entry name" value="PHOSPHATE METABOLISM PROTEIN 8-RELATED"/>
    <property type="match status" value="1"/>
</dbReference>
<dbReference type="InterPro" id="IPR036412">
    <property type="entry name" value="HAD-like_sf"/>
</dbReference>
<sequence length="251" mass="27786">MSGPIRLTGRRGLRRPACRAAGPVWLFDLDNTLHDCSRGIFKAIDGAMGAAVATTLGLEAEAANTLRQTYWKRYGATVIGMVRHHGVKAQDFLRLSHQFDIAPLVHGETGLARKLARLRGRKIILTNAPLFYATEVLRTLGILHFFEDIWAIDHMTLQGRMRPKPSAALMRQVLARLNVPARQVVLVEDTLRNLKGARSVGMRTVHVYHPGTPFSGRHSGRGHYVDARVNAVGHLLTGRSGLRIPGMRDRG</sequence>
<dbReference type="NCBIfam" id="TIGR01509">
    <property type="entry name" value="HAD-SF-IA-v3"/>
    <property type="match status" value="1"/>
</dbReference>
<dbReference type="GO" id="GO:0009166">
    <property type="term" value="P:nucleotide catabolic process"/>
    <property type="evidence" value="ECO:0007669"/>
    <property type="project" value="TreeGrafter"/>
</dbReference>
<dbReference type="SFLD" id="SFLDG01132">
    <property type="entry name" value="C1.5.3:_5'-Nucleotidase_Like"/>
    <property type="match status" value="1"/>
</dbReference>
<name>A0A853FA40_9BURK</name>
<dbReference type="InterPro" id="IPR010237">
    <property type="entry name" value="Pyr-5-nucltdase"/>
</dbReference>
<reference evidence="1 2" key="1">
    <citation type="submission" date="2020-07" db="EMBL/GenBank/DDBJ databases">
        <title>Taxonomic revisions and descriptions of new bacterial species based on genomic comparisons in the high-G+C-content subgroup of the family Alcaligenaceae.</title>
        <authorList>
            <person name="Szabo A."/>
            <person name="Felfoldi T."/>
        </authorList>
    </citation>
    <scope>NUCLEOTIDE SEQUENCE [LARGE SCALE GENOMIC DNA]</scope>
    <source>
        <strain evidence="1 2">DSM 25264</strain>
    </source>
</reference>
<dbReference type="Proteomes" id="UP000580517">
    <property type="component" value="Unassembled WGS sequence"/>
</dbReference>
<dbReference type="InterPro" id="IPR023214">
    <property type="entry name" value="HAD_sf"/>
</dbReference>
<dbReference type="PANTHER" id="PTHR47438:SF1">
    <property type="entry name" value="PHOSPHATE METABOLISM PROTEIN 8-RELATED"/>
    <property type="match status" value="1"/>
</dbReference>
<dbReference type="SUPFAM" id="SSF56784">
    <property type="entry name" value="HAD-like"/>
    <property type="match status" value="1"/>
</dbReference>
<dbReference type="GO" id="GO:0008252">
    <property type="term" value="F:nucleotidase activity"/>
    <property type="evidence" value="ECO:0007669"/>
    <property type="project" value="TreeGrafter"/>
</dbReference>
<comment type="caution">
    <text evidence="1">The sequence shown here is derived from an EMBL/GenBank/DDBJ whole genome shotgun (WGS) entry which is preliminary data.</text>
</comment>